<dbReference type="Proteomes" id="UP000629596">
    <property type="component" value="Unassembled WGS sequence"/>
</dbReference>
<evidence type="ECO:0000256" key="4">
    <source>
        <dbReference type="ARBA" id="ARBA00023136"/>
    </source>
</evidence>
<comment type="subcellular location">
    <subcellularLocation>
        <location evidence="6">Cell outer membrane</location>
        <topology evidence="6">Multi-pass membrane protein</topology>
    </subcellularLocation>
</comment>
<name>A0A3D8H9B0_9BACT</name>
<comment type="caution">
    <text evidence="10">The sequence shown here is derived from an EMBL/GenBank/DDBJ whole genome shotgun (WGS) entry which is preliminary data.</text>
</comment>
<comment type="similarity">
    <text evidence="6 7">Belongs to the TonB-dependent receptor family.</text>
</comment>
<evidence type="ECO:0000256" key="6">
    <source>
        <dbReference type="PROSITE-ProRule" id="PRU01360"/>
    </source>
</evidence>
<dbReference type="Proteomes" id="UP000256321">
    <property type="component" value="Unassembled WGS sequence"/>
</dbReference>
<evidence type="ECO:0000313" key="11">
    <source>
        <dbReference type="Proteomes" id="UP000256321"/>
    </source>
</evidence>
<dbReference type="Pfam" id="PF07715">
    <property type="entry name" value="Plug"/>
    <property type="match status" value="1"/>
</dbReference>
<dbReference type="InterPro" id="IPR023997">
    <property type="entry name" value="TonB-dep_OMP_SusC/RagA_CS"/>
</dbReference>
<keyword evidence="5 6" id="KW-0998">Cell outer membrane</keyword>
<feature type="domain" description="Secretin/TonB short N-terminal" evidence="8">
    <location>
        <begin position="70"/>
        <end position="121"/>
    </location>
</feature>
<keyword evidence="2" id="KW-0410">Iron transport</keyword>
<dbReference type="SUPFAM" id="SSF49464">
    <property type="entry name" value="Carboxypeptidase regulatory domain-like"/>
    <property type="match status" value="1"/>
</dbReference>
<keyword evidence="6" id="KW-1134">Transmembrane beta strand</keyword>
<evidence type="ECO:0000256" key="5">
    <source>
        <dbReference type="ARBA" id="ARBA00023237"/>
    </source>
</evidence>
<evidence type="ECO:0000256" key="3">
    <source>
        <dbReference type="ARBA" id="ARBA00023004"/>
    </source>
</evidence>
<evidence type="ECO:0000256" key="2">
    <source>
        <dbReference type="ARBA" id="ARBA00022496"/>
    </source>
</evidence>
<dbReference type="Gene3D" id="2.60.40.1120">
    <property type="entry name" value="Carboxypeptidase-like, regulatory domain"/>
    <property type="match status" value="1"/>
</dbReference>
<dbReference type="InterPro" id="IPR012910">
    <property type="entry name" value="Plug_dom"/>
</dbReference>
<dbReference type="PROSITE" id="PS52016">
    <property type="entry name" value="TONB_DEPENDENT_REC_3"/>
    <property type="match status" value="1"/>
</dbReference>
<dbReference type="AlphaFoldDB" id="A0A3D8H9B0"/>
<dbReference type="InterPro" id="IPR023996">
    <property type="entry name" value="TonB-dep_OMP_SusC/RagA"/>
</dbReference>
<keyword evidence="7" id="KW-0798">TonB box</keyword>
<dbReference type="InterPro" id="IPR011662">
    <property type="entry name" value="Secretin/TonB_short_N"/>
</dbReference>
<dbReference type="GO" id="GO:0009279">
    <property type="term" value="C:cell outer membrane"/>
    <property type="evidence" value="ECO:0007669"/>
    <property type="project" value="UniProtKB-SubCell"/>
</dbReference>
<keyword evidence="9" id="KW-0675">Receptor</keyword>
<keyword evidence="6" id="KW-0812">Transmembrane</keyword>
<keyword evidence="12" id="KW-1185">Reference proteome</keyword>
<dbReference type="Pfam" id="PF13715">
    <property type="entry name" value="CarbopepD_reg_2"/>
    <property type="match status" value="1"/>
</dbReference>
<dbReference type="InterPro" id="IPR008969">
    <property type="entry name" value="CarboxyPept-like_regulatory"/>
</dbReference>
<keyword evidence="4 6" id="KW-0472">Membrane</keyword>
<dbReference type="InterPro" id="IPR039426">
    <property type="entry name" value="TonB-dep_rcpt-like"/>
</dbReference>
<protein>
    <submittedName>
        <fullName evidence="10">SusC/RagA family TonB-linked outer membrane protein</fullName>
    </submittedName>
    <submittedName>
        <fullName evidence="9">TonB-dependent receptor</fullName>
    </submittedName>
</protein>
<dbReference type="RefSeq" id="WP_115501186.1">
    <property type="nucleotide sequence ID" value="NZ_JACRTI010000073.1"/>
</dbReference>
<dbReference type="InterPro" id="IPR037066">
    <property type="entry name" value="Plug_dom_sf"/>
</dbReference>
<evidence type="ECO:0000256" key="7">
    <source>
        <dbReference type="RuleBase" id="RU003357"/>
    </source>
</evidence>
<dbReference type="SMART" id="SM00965">
    <property type="entry name" value="STN"/>
    <property type="match status" value="1"/>
</dbReference>
<dbReference type="NCBIfam" id="TIGR04057">
    <property type="entry name" value="SusC_RagA_signa"/>
    <property type="match status" value="1"/>
</dbReference>
<sequence length="1208" mass="136998">MKITSCFFYLYVELHNFSRLINTVLLLLIITTCSWATPVQTYAQSTEINLSSGEKTLEELFNEIEEKSEFIFLYNDNVINLSKKVRIQNNVDNIEEILKQALAGSSVNYKIIDRQIIFYLDEKKELNFERISSLQPDNTVQISGKVTDKRKEPLGGVNIIEKGTTHGVMTNIDGDFTLRVMKGAILQFSFVGFIPQEIRINNQRTLSVVLEEDLQNIEEVVVVGYGTQRKANLTGAVQTVGSKAIEGRPITNVNQALQGVAANVNITQTTGRANSSPDINIRGYTSINGGSALILLDNVPVSANELARINPEDIENVSILKDAASAAIYGGRASFGVILITTKKAKADKLEISAEASAGFRTFSTLPELVTDPLEHMTLANPSSTRKPLFYEEEFEYVRKMQAEPDKYPAYRVIGNGIMSGLYSTQGAWAWYQDIDYNDAFLRDLSPTYNANVRIANRNDKMSYSVSGGYYHQDGMMRYGNDKLDRLNMRSNGSYKLTNWWELGSNMAFNYQKYDQPESGVEKYFWQISRSPMRAIYNPDGTYGYNGANIIGLAKDGGRKVENWNQTQVSLNTTIDIIKNEWTVKADANFRFTNSNTKAEHYPVYWKEGPDIPLKEVYGDLGDGMQNMNYAYTRSDQNTYQVYNIYTDYNKTFKEKHNLHVMLGFNQEHTKETFSWIRRSDIISTNLPTINLATGTTQVEESIQELSLRGTFGRVNYAYDNKYLFEFNGRYDGSSRFPKDSRFGFFPSGSVGWVISREKFIQPVINFAKIDQLKLRASYGVLGNQVLSNYYPYVATMSSDYLTFPINGNRPLYVNQPEVVSNNMTWETVRTLNFGGDITLLDNRFNLSFDKYIRYTEDMLVQSKELPAVFGADSPKENAGDLKTKGWELTLSYRDNFEVGGSPLTVGLTFNLSDARTWVTRFDNETKNIDNGTRPGTANFYKGQEIGEIWGLVTDGFLTKDDLILDVNGNPTGKAKIDQTEVAEEDNGRTVYEGDLKFKDLNGDGKITYGKRNVDDPGDRRIIGNTQARLPYSFTIDAAYKGFDLRAFFYGVGKQDWYPVGNFHDFWGVFSNPWSSAIKANRDHWTPENPNAYFPRLKPYVAENTELAAPQTKYLQDASYFRLKNLTIGYTLPGTLTKRIHIERLRFYISAENLFTINHLKVKGIDAELATSVQNYQYNTGTDKSVTLTNSAYYPQQRVYTVGFNLNF</sequence>
<dbReference type="NCBIfam" id="TIGR04056">
    <property type="entry name" value="OMP_RagA_SusC"/>
    <property type="match status" value="1"/>
</dbReference>
<keyword evidence="2" id="KW-0406">Ion transport</keyword>
<evidence type="ECO:0000256" key="1">
    <source>
        <dbReference type="ARBA" id="ARBA00022448"/>
    </source>
</evidence>
<evidence type="ECO:0000313" key="12">
    <source>
        <dbReference type="Proteomes" id="UP000629596"/>
    </source>
</evidence>
<organism evidence="10 11">
    <name type="scientific">Parabacteroides acidifaciens</name>
    <dbReference type="NCBI Taxonomy" id="2290935"/>
    <lineage>
        <taxon>Bacteria</taxon>
        <taxon>Pseudomonadati</taxon>
        <taxon>Bacteroidota</taxon>
        <taxon>Bacteroidia</taxon>
        <taxon>Bacteroidales</taxon>
        <taxon>Tannerellaceae</taxon>
        <taxon>Parabacteroides</taxon>
    </lineage>
</organism>
<dbReference type="InterPro" id="IPR000531">
    <property type="entry name" value="Beta-barrel_TonB"/>
</dbReference>
<evidence type="ECO:0000313" key="10">
    <source>
        <dbReference type="EMBL" id="RDU47579.1"/>
    </source>
</evidence>
<reference evidence="9 12" key="2">
    <citation type="submission" date="2020-08" db="EMBL/GenBank/DDBJ databases">
        <title>Genome public.</title>
        <authorList>
            <person name="Liu C."/>
            <person name="Sun Q."/>
        </authorList>
    </citation>
    <scope>NUCLEOTIDE SEQUENCE [LARGE SCALE GENOMIC DNA]</scope>
    <source>
        <strain evidence="9 12">426_9</strain>
    </source>
</reference>
<gene>
    <name evidence="10" type="ORF">DWU89_18895</name>
    <name evidence="9" type="ORF">H8784_18425</name>
</gene>
<accession>A0A3D8H9B0</accession>
<dbReference type="EMBL" id="JACRTI010000073">
    <property type="protein sequence ID" value="MBC8603687.1"/>
    <property type="molecule type" value="Genomic_DNA"/>
</dbReference>
<keyword evidence="1 6" id="KW-0813">Transport</keyword>
<dbReference type="SUPFAM" id="SSF56935">
    <property type="entry name" value="Porins"/>
    <property type="match status" value="1"/>
</dbReference>
<dbReference type="GO" id="GO:0006826">
    <property type="term" value="P:iron ion transport"/>
    <property type="evidence" value="ECO:0007669"/>
    <property type="project" value="UniProtKB-KW"/>
</dbReference>
<reference evidence="10 11" key="1">
    <citation type="submission" date="2018-07" db="EMBL/GenBank/DDBJ databases">
        <title>Parabacteroides acidifaciens nov. sp., isolated from human feces.</title>
        <authorList>
            <person name="Wang Y.J."/>
        </authorList>
    </citation>
    <scope>NUCLEOTIDE SEQUENCE [LARGE SCALE GENOMIC DNA]</scope>
    <source>
        <strain evidence="10 11">426-9</strain>
    </source>
</reference>
<evidence type="ECO:0000259" key="8">
    <source>
        <dbReference type="SMART" id="SM00965"/>
    </source>
</evidence>
<proteinExistence type="inferred from homology"/>
<dbReference type="Pfam" id="PF00593">
    <property type="entry name" value="TonB_dep_Rec_b-barrel"/>
    <property type="match status" value="1"/>
</dbReference>
<dbReference type="EMBL" id="QREV01000073">
    <property type="protein sequence ID" value="RDU47579.1"/>
    <property type="molecule type" value="Genomic_DNA"/>
</dbReference>
<evidence type="ECO:0000313" key="9">
    <source>
        <dbReference type="EMBL" id="MBC8603687.1"/>
    </source>
</evidence>
<dbReference type="Gene3D" id="2.170.130.10">
    <property type="entry name" value="TonB-dependent receptor, plug domain"/>
    <property type="match status" value="1"/>
</dbReference>
<keyword evidence="3" id="KW-0408">Iron</keyword>